<evidence type="ECO:0000256" key="1">
    <source>
        <dbReference type="ARBA" id="ARBA00022676"/>
    </source>
</evidence>
<evidence type="ECO:0000259" key="3">
    <source>
        <dbReference type="Pfam" id="PF00534"/>
    </source>
</evidence>
<reference evidence="4" key="1">
    <citation type="submission" date="2021-01" db="EMBL/GenBank/DDBJ databases">
        <authorList>
            <person name="Corre E."/>
            <person name="Pelletier E."/>
            <person name="Niang G."/>
            <person name="Scheremetjew M."/>
            <person name="Finn R."/>
            <person name="Kale V."/>
            <person name="Holt S."/>
            <person name="Cochrane G."/>
            <person name="Meng A."/>
            <person name="Brown T."/>
            <person name="Cohen L."/>
        </authorList>
    </citation>
    <scope>NUCLEOTIDE SEQUENCE</scope>
    <source>
        <strain evidence="4">CCMP125</strain>
    </source>
</reference>
<name>A0A7S2YTR9_9STRA</name>
<dbReference type="InterPro" id="IPR001296">
    <property type="entry name" value="Glyco_trans_1"/>
</dbReference>
<dbReference type="AlphaFoldDB" id="A0A7S2YTR9"/>
<evidence type="ECO:0000313" key="4">
    <source>
        <dbReference type="EMBL" id="CAD9995077.1"/>
    </source>
</evidence>
<keyword evidence="1" id="KW-0328">Glycosyltransferase</keyword>
<feature type="domain" description="Glycosyl transferase family 1" evidence="3">
    <location>
        <begin position="354"/>
        <end position="420"/>
    </location>
</feature>
<dbReference type="Gene3D" id="3.40.50.2000">
    <property type="entry name" value="Glycogen Phosphorylase B"/>
    <property type="match status" value="1"/>
</dbReference>
<dbReference type="Pfam" id="PF00534">
    <property type="entry name" value="Glycos_transf_1"/>
    <property type="match status" value="1"/>
</dbReference>
<sequence>MTKNDTNYVVGWMVLDQDIIKDMITQIEKQLPKHGYSGHFPFNVLQYGNKAISENNHFSEFFTYATYALKHESTEGLLYVTKDFGKPLRNDGILRSCVFSTGIYQNEQKDLSRPPWVIWEEHKHHRFNSCADAKGLFEFTTIGIWHDFHPPPWGGGNQFLLALRRGLTELGFKIIGKNDPDKPVQRIKKKSQALLANSVTFKGNTAILDELKEKRKLALVHRVDGPYYVARYERSLNFTKPGPLPTEDIKTKEINQNYACATIFQSKWSIDANIKIGLNLRNPVVIPNMIDENVFYPPKLPRQVHQDRKLRIVASSHSTGARKGFDTMMWLDENLDFGKYDFVYMGRYPDSFVPKHIKIMDEKDSNAVADFLRTADIYLASSRLEPASNAVSEALACGLPVLYQDGSSHRELVGNAGIAYSRPGPGLLQALEEVVENYDTYVKAIHVPTMNDIARQYLAIMRWCFYMKNTLLLPSKDI</sequence>
<dbReference type="PANTHER" id="PTHR46401">
    <property type="entry name" value="GLYCOSYLTRANSFERASE WBBK-RELATED"/>
    <property type="match status" value="1"/>
</dbReference>
<dbReference type="CDD" id="cd03801">
    <property type="entry name" value="GT4_PimA-like"/>
    <property type="match status" value="1"/>
</dbReference>
<dbReference type="GO" id="GO:0016757">
    <property type="term" value="F:glycosyltransferase activity"/>
    <property type="evidence" value="ECO:0007669"/>
    <property type="project" value="UniProtKB-KW"/>
</dbReference>
<evidence type="ECO:0000256" key="2">
    <source>
        <dbReference type="ARBA" id="ARBA00022679"/>
    </source>
</evidence>
<protein>
    <recommendedName>
        <fullName evidence="3">Glycosyl transferase family 1 domain-containing protein</fullName>
    </recommendedName>
</protein>
<dbReference type="PANTHER" id="PTHR46401:SF2">
    <property type="entry name" value="GLYCOSYLTRANSFERASE WBBK-RELATED"/>
    <property type="match status" value="1"/>
</dbReference>
<accession>A0A7S2YTR9</accession>
<dbReference type="EMBL" id="HBHT01040621">
    <property type="protein sequence ID" value="CAD9995077.1"/>
    <property type="molecule type" value="Transcribed_RNA"/>
</dbReference>
<keyword evidence="2" id="KW-0808">Transferase</keyword>
<proteinExistence type="predicted"/>
<dbReference type="SUPFAM" id="SSF53756">
    <property type="entry name" value="UDP-Glycosyltransferase/glycogen phosphorylase"/>
    <property type="match status" value="1"/>
</dbReference>
<organism evidence="4">
    <name type="scientific">Entomoneis paludosa</name>
    <dbReference type="NCBI Taxonomy" id="265537"/>
    <lineage>
        <taxon>Eukaryota</taxon>
        <taxon>Sar</taxon>
        <taxon>Stramenopiles</taxon>
        <taxon>Ochrophyta</taxon>
        <taxon>Bacillariophyta</taxon>
        <taxon>Bacillariophyceae</taxon>
        <taxon>Bacillariophycidae</taxon>
        <taxon>Entomoneidaceae</taxon>
        <taxon>Entomoneis</taxon>
    </lineage>
</organism>
<gene>
    <name evidence="4" type="ORF">APAL1065_LOCUS27288</name>
</gene>